<name>A0A914PC58_9BILA</name>
<reference evidence="3" key="1">
    <citation type="submission" date="2022-11" db="UniProtKB">
        <authorList>
            <consortium name="WormBaseParasite"/>
        </authorList>
    </citation>
    <scope>IDENTIFICATION</scope>
</reference>
<evidence type="ECO:0000313" key="2">
    <source>
        <dbReference type="Proteomes" id="UP000887578"/>
    </source>
</evidence>
<evidence type="ECO:0000256" key="1">
    <source>
        <dbReference type="SAM" id="MobiDB-lite"/>
    </source>
</evidence>
<feature type="region of interest" description="Disordered" evidence="1">
    <location>
        <begin position="1"/>
        <end position="21"/>
    </location>
</feature>
<dbReference type="AlphaFoldDB" id="A0A914PC58"/>
<evidence type="ECO:0000313" key="3">
    <source>
        <dbReference type="WBParaSite" id="PDA_v2.g12317.t1"/>
    </source>
</evidence>
<dbReference type="WBParaSite" id="PDA_v2.g12317.t1">
    <property type="protein sequence ID" value="PDA_v2.g12317.t1"/>
    <property type="gene ID" value="PDA_v2.g12317"/>
</dbReference>
<sequence>MKRSKRGRISTSEDAEVTAKKSNLTETLQDDIEWATEEEEAAAVPKPETRIRIVKSNAPVAPSGYRYPRLIPPWTNRVRANRYVNIDSEEYYIARTDAEIADPNTYAANDITAEVPIVTNFFKIQFL</sequence>
<accession>A0A914PC58</accession>
<protein>
    <submittedName>
        <fullName evidence="3">Uncharacterized protein</fullName>
    </submittedName>
</protein>
<keyword evidence="2" id="KW-1185">Reference proteome</keyword>
<proteinExistence type="predicted"/>
<dbReference type="Proteomes" id="UP000887578">
    <property type="component" value="Unplaced"/>
</dbReference>
<organism evidence="2 3">
    <name type="scientific">Panagrolaimus davidi</name>
    <dbReference type="NCBI Taxonomy" id="227884"/>
    <lineage>
        <taxon>Eukaryota</taxon>
        <taxon>Metazoa</taxon>
        <taxon>Ecdysozoa</taxon>
        <taxon>Nematoda</taxon>
        <taxon>Chromadorea</taxon>
        <taxon>Rhabditida</taxon>
        <taxon>Tylenchina</taxon>
        <taxon>Panagrolaimomorpha</taxon>
        <taxon>Panagrolaimoidea</taxon>
        <taxon>Panagrolaimidae</taxon>
        <taxon>Panagrolaimus</taxon>
    </lineage>
</organism>